<dbReference type="Pfam" id="PF02353">
    <property type="entry name" value="CMAS"/>
    <property type="match status" value="1"/>
</dbReference>
<evidence type="ECO:0000313" key="2">
    <source>
        <dbReference type="Proteomes" id="UP001341840"/>
    </source>
</evidence>
<dbReference type="PANTHER" id="PTHR43675">
    <property type="entry name" value="ARSENITE METHYLTRANSFERASE"/>
    <property type="match status" value="1"/>
</dbReference>
<dbReference type="InterPro" id="IPR029063">
    <property type="entry name" value="SAM-dependent_MTases_sf"/>
</dbReference>
<feature type="non-terminal residue" evidence="1">
    <location>
        <position position="1"/>
    </location>
</feature>
<dbReference type="PANTHER" id="PTHR43675:SF30">
    <property type="entry name" value="CYCLOPROPANE-FATTY-ACYL-PHOSPHOLIPID SYNTHASE"/>
    <property type="match status" value="1"/>
</dbReference>
<dbReference type="InterPro" id="IPR026669">
    <property type="entry name" value="Arsenite_MeTrfase-like"/>
</dbReference>
<dbReference type="EMBL" id="JASCZI010004386">
    <property type="protein sequence ID" value="MED6117117.1"/>
    <property type="molecule type" value="Genomic_DNA"/>
</dbReference>
<dbReference type="Proteomes" id="UP001341840">
    <property type="component" value="Unassembled WGS sequence"/>
</dbReference>
<gene>
    <name evidence="1" type="ORF">PIB30_106943</name>
</gene>
<keyword evidence="2" id="KW-1185">Reference proteome</keyword>
<dbReference type="Gene3D" id="3.40.50.150">
    <property type="entry name" value="Vaccinia Virus protein VP39"/>
    <property type="match status" value="1"/>
</dbReference>
<feature type="non-terminal residue" evidence="1">
    <location>
        <position position="74"/>
    </location>
</feature>
<dbReference type="SUPFAM" id="SSF53335">
    <property type="entry name" value="S-adenosyl-L-methionine-dependent methyltransferases"/>
    <property type="match status" value="1"/>
</dbReference>
<comment type="caution">
    <text evidence="1">The sequence shown here is derived from an EMBL/GenBank/DDBJ whole genome shotgun (WGS) entry which is preliminary data.</text>
</comment>
<sequence>KEDEDLKDAQMRKISLLIEKGRVDSTHEVLDIGCGWGSFAIEVVKRTGCKYTGITLSKEQLKFAENKVRDVGLQ</sequence>
<evidence type="ECO:0000313" key="1">
    <source>
        <dbReference type="EMBL" id="MED6117117.1"/>
    </source>
</evidence>
<protein>
    <recommendedName>
        <fullName evidence="3">Cyclopropane-fatty-acyl-phospholipid synthase</fullName>
    </recommendedName>
</protein>
<proteinExistence type="predicted"/>
<dbReference type="CDD" id="cd02440">
    <property type="entry name" value="AdoMet_MTases"/>
    <property type="match status" value="1"/>
</dbReference>
<reference evidence="1 2" key="1">
    <citation type="journal article" date="2023" name="Plants (Basel)">
        <title>Bridging the Gap: Combining Genomics and Transcriptomics Approaches to Understand Stylosanthes scabra, an Orphan Legume from the Brazilian Caatinga.</title>
        <authorList>
            <person name="Ferreira-Neto J.R.C."/>
            <person name="da Silva M.D."/>
            <person name="Binneck E."/>
            <person name="de Melo N.F."/>
            <person name="da Silva R.H."/>
            <person name="de Melo A.L.T.M."/>
            <person name="Pandolfi V."/>
            <person name="Bustamante F.O."/>
            <person name="Brasileiro-Vidal A.C."/>
            <person name="Benko-Iseppon A.M."/>
        </authorList>
    </citation>
    <scope>NUCLEOTIDE SEQUENCE [LARGE SCALE GENOMIC DNA]</scope>
    <source>
        <tissue evidence="1">Leaves</tissue>
    </source>
</reference>
<evidence type="ECO:0008006" key="3">
    <source>
        <dbReference type="Google" id="ProtNLM"/>
    </source>
</evidence>
<accession>A0ABU6R0C7</accession>
<organism evidence="1 2">
    <name type="scientific">Stylosanthes scabra</name>
    <dbReference type="NCBI Taxonomy" id="79078"/>
    <lineage>
        <taxon>Eukaryota</taxon>
        <taxon>Viridiplantae</taxon>
        <taxon>Streptophyta</taxon>
        <taxon>Embryophyta</taxon>
        <taxon>Tracheophyta</taxon>
        <taxon>Spermatophyta</taxon>
        <taxon>Magnoliopsida</taxon>
        <taxon>eudicotyledons</taxon>
        <taxon>Gunneridae</taxon>
        <taxon>Pentapetalae</taxon>
        <taxon>rosids</taxon>
        <taxon>fabids</taxon>
        <taxon>Fabales</taxon>
        <taxon>Fabaceae</taxon>
        <taxon>Papilionoideae</taxon>
        <taxon>50 kb inversion clade</taxon>
        <taxon>dalbergioids sensu lato</taxon>
        <taxon>Dalbergieae</taxon>
        <taxon>Pterocarpus clade</taxon>
        <taxon>Stylosanthes</taxon>
    </lineage>
</organism>
<name>A0ABU6R0C7_9FABA</name>